<reference evidence="4" key="1">
    <citation type="journal article" date="2023" name="Mol. Phylogenet. Evol.">
        <title>Genome-scale phylogeny and comparative genomics of the fungal order Sordariales.</title>
        <authorList>
            <person name="Hensen N."/>
            <person name="Bonometti L."/>
            <person name="Westerberg I."/>
            <person name="Brannstrom I.O."/>
            <person name="Guillou S."/>
            <person name="Cros-Aarteil S."/>
            <person name="Calhoun S."/>
            <person name="Haridas S."/>
            <person name="Kuo A."/>
            <person name="Mondo S."/>
            <person name="Pangilinan J."/>
            <person name="Riley R."/>
            <person name="LaButti K."/>
            <person name="Andreopoulos B."/>
            <person name="Lipzen A."/>
            <person name="Chen C."/>
            <person name="Yan M."/>
            <person name="Daum C."/>
            <person name="Ng V."/>
            <person name="Clum A."/>
            <person name="Steindorff A."/>
            <person name="Ohm R.A."/>
            <person name="Martin F."/>
            <person name="Silar P."/>
            <person name="Natvig D.O."/>
            <person name="Lalanne C."/>
            <person name="Gautier V."/>
            <person name="Ament-Velasquez S.L."/>
            <person name="Kruys A."/>
            <person name="Hutchinson M.I."/>
            <person name="Powell A.J."/>
            <person name="Barry K."/>
            <person name="Miller A.N."/>
            <person name="Grigoriev I.V."/>
            <person name="Debuchy R."/>
            <person name="Gladieux P."/>
            <person name="Hiltunen Thoren M."/>
            <person name="Johannesson H."/>
        </authorList>
    </citation>
    <scope>NUCLEOTIDE SEQUENCE [LARGE SCALE GENOMIC DNA]</scope>
    <source>
        <strain evidence="4">CBS 340.73</strain>
    </source>
</reference>
<feature type="domain" description="LysM" evidence="2">
    <location>
        <begin position="37"/>
        <end position="75"/>
    </location>
</feature>
<keyword evidence="4" id="KW-1185">Reference proteome</keyword>
<gene>
    <name evidence="3" type="ORF">QBC46DRAFT_438431</name>
</gene>
<feature type="chain" id="PRO_5042985362" evidence="1">
    <location>
        <begin position="24"/>
        <end position="217"/>
    </location>
</feature>
<name>A0AAN6S302_9PEZI</name>
<comment type="caution">
    <text evidence="3">The sequence shown here is derived from an EMBL/GenBank/DDBJ whole genome shotgun (WGS) entry which is preliminary data.</text>
</comment>
<dbReference type="Gene3D" id="3.10.350.10">
    <property type="entry name" value="LysM domain"/>
    <property type="match status" value="1"/>
</dbReference>
<dbReference type="InterPro" id="IPR018392">
    <property type="entry name" value="LysM"/>
</dbReference>
<evidence type="ECO:0000256" key="1">
    <source>
        <dbReference type="SAM" id="SignalP"/>
    </source>
</evidence>
<dbReference type="Proteomes" id="UP001303473">
    <property type="component" value="Unassembled WGS sequence"/>
</dbReference>
<accession>A0AAN6S302</accession>
<dbReference type="InterPro" id="IPR036779">
    <property type="entry name" value="LysM_dom_sf"/>
</dbReference>
<protein>
    <submittedName>
        <fullName evidence="3">Peptidoglycan-binding lysin subgroup protein</fullName>
    </submittedName>
</protein>
<keyword evidence="1" id="KW-0732">Signal</keyword>
<feature type="signal peptide" evidence="1">
    <location>
        <begin position="1"/>
        <end position="23"/>
    </location>
</feature>
<dbReference type="AlphaFoldDB" id="A0AAN6S302"/>
<dbReference type="EMBL" id="MU853815">
    <property type="protein sequence ID" value="KAK3939227.1"/>
    <property type="molecule type" value="Genomic_DNA"/>
</dbReference>
<proteinExistence type="predicted"/>
<dbReference type="Pfam" id="PF01476">
    <property type="entry name" value="LysM"/>
    <property type="match status" value="1"/>
</dbReference>
<evidence type="ECO:0000259" key="2">
    <source>
        <dbReference type="Pfam" id="PF01476"/>
    </source>
</evidence>
<dbReference type="CDD" id="cd00118">
    <property type="entry name" value="LysM"/>
    <property type="match status" value="1"/>
</dbReference>
<sequence length="217" mass="23099">MMFSRVTSAALVLGITHLQGTWAQANCTTTNLNTTADDTIFSIASATNRGVCDIARANRMADAELLRANATLLIPGESCSQDNESCLLVAQNTTTDCIFGGPHTYTTVTNDTIAKVALEKFGIPAAALTTGPVNDILAAGMSIKVPQCSPSQCTVQPYRFTYGTYKDLAKQFNTTVGQIFALNPTYSYSSTLNESAAPVITMPMDCRPLSANYTVIS</sequence>
<evidence type="ECO:0000313" key="3">
    <source>
        <dbReference type="EMBL" id="KAK3939227.1"/>
    </source>
</evidence>
<organism evidence="3 4">
    <name type="scientific">Diplogelasinospora grovesii</name>
    <dbReference type="NCBI Taxonomy" id="303347"/>
    <lineage>
        <taxon>Eukaryota</taxon>
        <taxon>Fungi</taxon>
        <taxon>Dikarya</taxon>
        <taxon>Ascomycota</taxon>
        <taxon>Pezizomycotina</taxon>
        <taxon>Sordariomycetes</taxon>
        <taxon>Sordariomycetidae</taxon>
        <taxon>Sordariales</taxon>
        <taxon>Diplogelasinosporaceae</taxon>
        <taxon>Diplogelasinospora</taxon>
    </lineage>
</organism>
<evidence type="ECO:0000313" key="4">
    <source>
        <dbReference type="Proteomes" id="UP001303473"/>
    </source>
</evidence>